<dbReference type="InterPro" id="IPR024048">
    <property type="entry name" value="VHL_alpha_dom"/>
</dbReference>
<evidence type="ECO:0000256" key="13">
    <source>
        <dbReference type="ARBA" id="ARBA00059036"/>
    </source>
</evidence>
<dbReference type="GO" id="GO:0045602">
    <property type="term" value="P:negative regulation of endothelial cell differentiation"/>
    <property type="evidence" value="ECO:0007669"/>
    <property type="project" value="Ensembl"/>
</dbReference>
<evidence type="ECO:0000256" key="14">
    <source>
        <dbReference type="ARBA" id="ARBA00072532"/>
    </source>
</evidence>
<dbReference type="GO" id="GO:0061072">
    <property type="term" value="P:iris morphogenesis"/>
    <property type="evidence" value="ECO:0007669"/>
    <property type="project" value="Ensembl"/>
</dbReference>
<dbReference type="Gene3D" id="2.60.40.780">
    <property type="entry name" value="von Hippel-Lindau disease tumour suppressor, beta domain"/>
    <property type="match status" value="1"/>
</dbReference>
<dbReference type="GO" id="GO:0050679">
    <property type="term" value="P:positive regulation of epithelial cell proliferation"/>
    <property type="evidence" value="ECO:0007669"/>
    <property type="project" value="Ensembl"/>
</dbReference>
<dbReference type="GO" id="GO:0014069">
    <property type="term" value="C:postsynaptic density"/>
    <property type="evidence" value="ECO:0007669"/>
    <property type="project" value="Ensembl"/>
</dbReference>
<evidence type="ECO:0000256" key="7">
    <source>
        <dbReference type="ARBA" id="ARBA00022475"/>
    </source>
</evidence>
<dbReference type="CDD" id="cd05468">
    <property type="entry name" value="pVHL"/>
    <property type="match status" value="1"/>
</dbReference>
<dbReference type="OMA" id="MNQRVEQ"/>
<dbReference type="Proteomes" id="UP000515140">
    <property type="component" value="Unplaced"/>
</dbReference>
<dbReference type="GO" id="GO:0005929">
    <property type="term" value="C:cilium"/>
    <property type="evidence" value="ECO:0007669"/>
    <property type="project" value="Ensembl"/>
</dbReference>
<dbReference type="GO" id="GO:1902072">
    <property type="term" value="P:negative regulation of hypoxia-inducible factor-1alpha signaling pathway"/>
    <property type="evidence" value="ECO:0007669"/>
    <property type="project" value="Ensembl"/>
</dbReference>
<dbReference type="GeneID" id="110204865"/>
<feature type="domain" description="von Hippel-Lindau disease tumour suppressor beta" evidence="16">
    <location>
        <begin position="8"/>
        <end position="89"/>
    </location>
</feature>
<dbReference type="CTD" id="7428"/>
<dbReference type="GO" id="GO:0005783">
    <property type="term" value="C:endoplasmic reticulum"/>
    <property type="evidence" value="ECO:0007669"/>
    <property type="project" value="UniProtKB-SubCell"/>
</dbReference>
<dbReference type="GO" id="GO:0048877">
    <property type="term" value="P:homeostasis of number of retina cells"/>
    <property type="evidence" value="ECO:0007669"/>
    <property type="project" value="Ensembl"/>
</dbReference>
<dbReference type="GO" id="GO:0005730">
    <property type="term" value="C:nucleolus"/>
    <property type="evidence" value="ECO:0007669"/>
    <property type="project" value="Ensembl"/>
</dbReference>
<comment type="subcellular location">
    <subcellularLocation>
        <location evidence="2">Cell membrane</location>
        <topology evidence="2">Peripheral membrane protein</topology>
    </subcellularLocation>
    <subcellularLocation>
        <location evidence="4">Cytoplasm</location>
    </subcellularLocation>
    <subcellularLocation>
        <location evidence="3">Endoplasmic reticulum</location>
    </subcellularLocation>
    <subcellularLocation>
        <location evidence="1">Nucleus</location>
    </subcellularLocation>
</comment>
<dbReference type="InterPro" id="IPR022772">
    <property type="entry name" value="VHL_tumour_suppress_b/a_dom"/>
</dbReference>
<evidence type="ECO:0000256" key="9">
    <source>
        <dbReference type="ARBA" id="ARBA00022786"/>
    </source>
</evidence>
<evidence type="ECO:0000256" key="1">
    <source>
        <dbReference type="ARBA" id="ARBA00004123"/>
    </source>
</evidence>
<dbReference type="GO" id="GO:0097411">
    <property type="term" value="P:hypoxia-inducible factor-1alpha signaling pathway"/>
    <property type="evidence" value="ECO:0007669"/>
    <property type="project" value="Ensembl"/>
</dbReference>
<dbReference type="InterPro" id="IPR036208">
    <property type="entry name" value="VHL_sf"/>
</dbReference>
<dbReference type="GO" id="GO:0045446">
    <property type="term" value="P:endothelial cell differentiation"/>
    <property type="evidence" value="ECO:0007669"/>
    <property type="project" value="Ensembl"/>
</dbReference>
<keyword evidence="12" id="KW-0539">Nucleus</keyword>
<evidence type="ECO:0000256" key="5">
    <source>
        <dbReference type="ARBA" id="ARBA00004906"/>
    </source>
</evidence>
<keyword evidence="10" id="KW-0256">Endoplasmic reticulum</keyword>
<feature type="domain" description="von Hippel-Lindau disease tumour suppressor alpha" evidence="17">
    <location>
        <begin position="101"/>
        <end position="147"/>
    </location>
</feature>
<dbReference type="GO" id="GO:0005886">
    <property type="term" value="C:plasma membrane"/>
    <property type="evidence" value="ECO:0007669"/>
    <property type="project" value="UniProtKB-SubCell"/>
</dbReference>
<keyword evidence="18" id="KW-1185">Reference proteome</keyword>
<comment type="pathway">
    <text evidence="5">Protein modification; protein ubiquitination.</text>
</comment>
<evidence type="ECO:0000313" key="19">
    <source>
        <dbReference type="RefSeq" id="XP_020836668.1"/>
    </source>
</evidence>
<protein>
    <recommendedName>
        <fullName evidence="14">von Hippel-Lindau disease tumor suppressor</fullName>
    </recommendedName>
    <alternativeName>
        <fullName evidence="15">pVHL</fullName>
    </alternativeName>
</protein>
<evidence type="ECO:0000256" key="11">
    <source>
        <dbReference type="ARBA" id="ARBA00023136"/>
    </source>
</evidence>
<dbReference type="GO" id="GO:0006582">
    <property type="term" value="P:melanin metabolic process"/>
    <property type="evidence" value="ECO:0007669"/>
    <property type="project" value="Ensembl"/>
</dbReference>
<dbReference type="GO" id="GO:0044877">
    <property type="term" value="F:protein-containing complex binding"/>
    <property type="evidence" value="ECO:0007669"/>
    <property type="project" value="Ensembl"/>
</dbReference>
<dbReference type="GO" id="GO:0031462">
    <property type="term" value="C:Cul2-RING ubiquitin ligase complex"/>
    <property type="evidence" value="ECO:0007669"/>
    <property type="project" value="Ensembl"/>
</dbReference>
<keyword evidence="9" id="KW-0833">Ubl conjugation pathway</keyword>
<dbReference type="GO" id="GO:0140252">
    <property type="term" value="P:regulation protein catabolic process at postsynapse"/>
    <property type="evidence" value="ECO:0007669"/>
    <property type="project" value="Ensembl"/>
</dbReference>
<evidence type="ECO:0000256" key="10">
    <source>
        <dbReference type="ARBA" id="ARBA00022824"/>
    </source>
</evidence>
<evidence type="ECO:0000256" key="8">
    <source>
        <dbReference type="ARBA" id="ARBA00022490"/>
    </source>
</evidence>
<reference evidence="19" key="1">
    <citation type="submission" date="2025-08" db="UniProtKB">
        <authorList>
            <consortium name="RefSeq"/>
        </authorList>
    </citation>
    <scope>IDENTIFICATION</scope>
    <source>
        <tissue evidence="19">Spleen</tissue>
    </source>
</reference>
<dbReference type="GO" id="GO:0070244">
    <property type="term" value="P:negative regulation of thymocyte apoptotic process"/>
    <property type="evidence" value="ECO:0007669"/>
    <property type="project" value="Ensembl"/>
</dbReference>
<dbReference type="GO" id="GO:0098978">
    <property type="term" value="C:glutamatergic synapse"/>
    <property type="evidence" value="ECO:0007669"/>
    <property type="project" value="Ensembl"/>
</dbReference>
<dbReference type="GO" id="GO:0010629">
    <property type="term" value="P:negative regulation of gene expression"/>
    <property type="evidence" value="ECO:0007669"/>
    <property type="project" value="Ensembl"/>
</dbReference>
<dbReference type="Pfam" id="PF01847">
    <property type="entry name" value="VHL"/>
    <property type="match status" value="1"/>
</dbReference>
<dbReference type="GO" id="GO:0003309">
    <property type="term" value="P:type B pancreatic cell differentiation"/>
    <property type="evidence" value="ECO:0007669"/>
    <property type="project" value="Ensembl"/>
</dbReference>
<organism evidence="18 19">
    <name type="scientific">Phascolarctos cinereus</name>
    <name type="common">Koala</name>
    <dbReference type="NCBI Taxonomy" id="38626"/>
    <lineage>
        <taxon>Eukaryota</taxon>
        <taxon>Metazoa</taxon>
        <taxon>Chordata</taxon>
        <taxon>Craniata</taxon>
        <taxon>Vertebrata</taxon>
        <taxon>Euteleostomi</taxon>
        <taxon>Mammalia</taxon>
        <taxon>Metatheria</taxon>
        <taxon>Diprotodontia</taxon>
        <taxon>Phascolarctidae</taxon>
        <taxon>Phascolarctos</taxon>
    </lineage>
</organism>
<dbReference type="InterPro" id="IPR037139">
    <property type="entry name" value="VHL_alpha_dom_sf"/>
</dbReference>
<dbReference type="GO" id="GO:0030198">
    <property type="term" value="P:extracellular matrix organization"/>
    <property type="evidence" value="ECO:0007669"/>
    <property type="project" value="Ensembl"/>
</dbReference>
<evidence type="ECO:0000256" key="15">
    <source>
        <dbReference type="ARBA" id="ARBA00080646"/>
    </source>
</evidence>
<dbReference type="Gene3D" id="1.10.750.10">
    <property type="entry name" value="von Hippel-Lindau disease tumour suppressor, alpha domain"/>
    <property type="match status" value="1"/>
</dbReference>
<dbReference type="RefSeq" id="XP_020836668.1">
    <property type="nucleotide sequence ID" value="XM_020981009.1"/>
</dbReference>
<dbReference type="GO" id="GO:0043534">
    <property type="term" value="P:blood vessel endothelial cell migration"/>
    <property type="evidence" value="ECO:0007669"/>
    <property type="project" value="Ensembl"/>
</dbReference>
<proteinExistence type="inferred from homology"/>
<gene>
    <name evidence="19" type="primary">VHL</name>
</gene>
<keyword evidence="7" id="KW-1003">Cell membrane</keyword>
<dbReference type="FunFam" id="2.60.40.780:FF:000001">
    <property type="entry name" value="von Hippel-Lindau disease tumor suppressor"/>
    <property type="match status" value="1"/>
</dbReference>
<evidence type="ECO:0000259" key="17">
    <source>
        <dbReference type="Pfam" id="PF17211"/>
    </source>
</evidence>
<accession>A0A6P5JTF2</accession>
<keyword evidence="8" id="KW-0963">Cytoplasm</keyword>
<dbReference type="InParanoid" id="A0A6P5JTF2"/>
<dbReference type="Pfam" id="PF17211">
    <property type="entry name" value="VHL_C"/>
    <property type="match status" value="1"/>
</dbReference>
<dbReference type="GO" id="GO:0015031">
    <property type="term" value="P:protein transport"/>
    <property type="evidence" value="ECO:0007669"/>
    <property type="project" value="Ensembl"/>
</dbReference>
<dbReference type="GO" id="GO:2001233">
    <property type="term" value="P:regulation of apoptotic signaling pathway"/>
    <property type="evidence" value="ECO:0007669"/>
    <property type="project" value="Ensembl"/>
</dbReference>
<sequence>MPWEPPRLRSVNSRQPSSVIFCNRTCRQVLPFWVNFEGEPTPYQMLLPGTGRRMTSYLGHFWLFRDANTGDALLVNQTELFVPSLNENGQPVFANITLPVYTLKERCLQVVRCLVKPEDYRKLDIVRSLYDDLEDYPDIQKDLRRLSLEHLEQQVDGD</sequence>
<comment type="function">
    <text evidence="13">Involved in the ubiquitination and subsequent proteasomal degradation via the von Hippel-Lindau ubiquitination complex. Seems to act as a target recruitment subunit in the E3 ubiquitin ligase complex and recruits hydroxylated hypoxia-inducible factor (HIF) under normoxic conditions. Involved in transcriptional repression through interaction with HIF1A, HIF1AN and histone deacetylases. Ubiquitinates, in an oxygen-responsive manner, ADRB2. Acts as a negative regulator of mTORC1 by promoting ubiquitination and degradation of RPTOR.</text>
</comment>
<dbReference type="SUPFAM" id="SSF49468">
    <property type="entry name" value="VHL"/>
    <property type="match status" value="1"/>
</dbReference>
<evidence type="ECO:0000256" key="2">
    <source>
        <dbReference type="ARBA" id="ARBA00004202"/>
    </source>
</evidence>
<dbReference type="KEGG" id="pcw:110204865"/>
<evidence type="ECO:0000256" key="3">
    <source>
        <dbReference type="ARBA" id="ARBA00004240"/>
    </source>
</evidence>
<name>A0A6P5JTF2_PHACI</name>
<evidence type="ECO:0000256" key="12">
    <source>
        <dbReference type="ARBA" id="ARBA00023242"/>
    </source>
</evidence>
<dbReference type="GO" id="GO:0010498">
    <property type="term" value="P:proteasomal protein catabolic process"/>
    <property type="evidence" value="ECO:0007669"/>
    <property type="project" value="Ensembl"/>
</dbReference>
<dbReference type="GO" id="GO:0001525">
    <property type="term" value="P:angiogenesis"/>
    <property type="evidence" value="ECO:0007669"/>
    <property type="project" value="Ensembl"/>
</dbReference>
<dbReference type="InterPro" id="IPR024053">
    <property type="entry name" value="VHL_beta_dom"/>
</dbReference>
<keyword evidence="11" id="KW-0472">Membrane</keyword>
<dbReference type="GO" id="GO:0048069">
    <property type="term" value="P:eye pigmentation"/>
    <property type="evidence" value="ECO:0007669"/>
    <property type="project" value="Ensembl"/>
</dbReference>
<dbReference type="AlphaFoldDB" id="A0A6P5JTF2"/>
<dbReference type="GO" id="GO:0032880">
    <property type="term" value="P:regulation of protein localization"/>
    <property type="evidence" value="ECO:0007669"/>
    <property type="project" value="Ensembl"/>
</dbReference>
<comment type="similarity">
    <text evidence="6">Belongs to the VHL family.</text>
</comment>
<dbReference type="GO" id="GO:0005654">
    <property type="term" value="C:nucleoplasm"/>
    <property type="evidence" value="ECO:0007669"/>
    <property type="project" value="Ensembl"/>
</dbReference>
<dbReference type="FunCoup" id="A0A6P5JTF2">
    <property type="interactions" value="3900"/>
</dbReference>
<evidence type="ECO:0000259" key="16">
    <source>
        <dbReference type="Pfam" id="PF01847"/>
    </source>
</evidence>
<dbReference type="GO" id="GO:0099175">
    <property type="term" value="P:regulation of postsynapse organization"/>
    <property type="evidence" value="ECO:0007669"/>
    <property type="project" value="Ensembl"/>
</dbReference>
<evidence type="ECO:0000313" key="18">
    <source>
        <dbReference type="Proteomes" id="UP000515140"/>
    </source>
</evidence>
<dbReference type="InterPro" id="IPR037140">
    <property type="entry name" value="VHL_beta_dom_sf"/>
</dbReference>
<dbReference type="GO" id="GO:0061073">
    <property type="term" value="P:ciliary body morphogenesis"/>
    <property type="evidence" value="ECO:0007669"/>
    <property type="project" value="Ensembl"/>
</dbReference>
<dbReference type="GO" id="GO:0003310">
    <property type="term" value="P:pancreatic A cell differentiation"/>
    <property type="evidence" value="ECO:0007669"/>
    <property type="project" value="Ensembl"/>
</dbReference>
<evidence type="ECO:0000256" key="6">
    <source>
        <dbReference type="ARBA" id="ARBA00010057"/>
    </source>
</evidence>
<dbReference type="FunFam" id="1.10.750.10:FF:000001">
    <property type="entry name" value="von Hippel-Lindau disease tumor suppressor"/>
    <property type="match status" value="1"/>
</dbReference>
<evidence type="ECO:0000256" key="4">
    <source>
        <dbReference type="ARBA" id="ARBA00004496"/>
    </source>
</evidence>